<dbReference type="Pfam" id="PF10646">
    <property type="entry name" value="Germane"/>
    <property type="match status" value="1"/>
</dbReference>
<evidence type="ECO:0000313" key="4">
    <source>
        <dbReference type="Proteomes" id="UP000029734"/>
    </source>
</evidence>
<keyword evidence="1" id="KW-0732">Signal</keyword>
<feature type="signal peptide" evidence="1">
    <location>
        <begin position="1"/>
        <end position="20"/>
    </location>
</feature>
<dbReference type="eggNOG" id="COG5401">
    <property type="taxonomic scope" value="Bacteria"/>
</dbReference>
<evidence type="ECO:0000313" key="3">
    <source>
        <dbReference type="EMBL" id="KGE19539.1"/>
    </source>
</evidence>
<protein>
    <recommendedName>
        <fullName evidence="2">GerMN domain-containing protein</fullName>
    </recommendedName>
</protein>
<reference evidence="3 4" key="1">
    <citation type="submission" date="2014-08" db="EMBL/GenBank/DDBJ databases">
        <authorList>
            <person name="den Bakker H.C."/>
        </authorList>
    </citation>
    <scope>NUCLEOTIDE SEQUENCE [LARGE SCALE GENOMIC DNA]</scope>
    <source>
        <strain evidence="3 4">DSM 18334</strain>
    </source>
</reference>
<gene>
    <name evidence="3" type="ORF">PWYN_09450</name>
</gene>
<dbReference type="Proteomes" id="UP000029734">
    <property type="component" value="Unassembled WGS sequence"/>
</dbReference>
<evidence type="ECO:0000259" key="2">
    <source>
        <dbReference type="Pfam" id="PF10646"/>
    </source>
</evidence>
<sequence length="166" mass="18295">MKRGIHLAILVCAISLLAVGCGNKDTSSGPVQGSNSASTAEIQVYYVDAQLTQLEKSTKEITFEDNSDKYSKTFAALQSKDQTEWVSLWNKIDLLSTKFDKGKLTLDVHIPDEARLGAGGELLALDVLRETFFQFEEVHSIDLLVDGESPESLMGHAELNHPINRE</sequence>
<dbReference type="AlphaFoldDB" id="A0A098MAG7"/>
<dbReference type="OrthoDB" id="1954033at2"/>
<dbReference type="PROSITE" id="PS51257">
    <property type="entry name" value="PROKAR_LIPOPROTEIN"/>
    <property type="match status" value="1"/>
</dbReference>
<dbReference type="RefSeq" id="WP_036650554.1">
    <property type="nucleotide sequence ID" value="NZ_JQCR01000002.1"/>
</dbReference>
<evidence type="ECO:0000256" key="1">
    <source>
        <dbReference type="SAM" id="SignalP"/>
    </source>
</evidence>
<dbReference type="EMBL" id="JQCR01000002">
    <property type="protein sequence ID" value="KGE19539.1"/>
    <property type="molecule type" value="Genomic_DNA"/>
</dbReference>
<reference evidence="3 4" key="2">
    <citation type="submission" date="2014-10" db="EMBL/GenBank/DDBJ databases">
        <title>Comparative genomics of the Paenibacillus odorifer group.</title>
        <authorList>
            <person name="Tsai Y.-C."/>
            <person name="Martin N."/>
            <person name="Korlach J."/>
            <person name="Wiedmann M."/>
        </authorList>
    </citation>
    <scope>NUCLEOTIDE SEQUENCE [LARGE SCALE GENOMIC DNA]</scope>
    <source>
        <strain evidence="3 4">DSM 18334</strain>
    </source>
</reference>
<organism evidence="3 4">
    <name type="scientific">Paenibacillus wynnii</name>
    <dbReference type="NCBI Taxonomy" id="268407"/>
    <lineage>
        <taxon>Bacteria</taxon>
        <taxon>Bacillati</taxon>
        <taxon>Bacillota</taxon>
        <taxon>Bacilli</taxon>
        <taxon>Bacillales</taxon>
        <taxon>Paenibacillaceae</taxon>
        <taxon>Paenibacillus</taxon>
    </lineage>
</organism>
<keyword evidence="4" id="KW-1185">Reference proteome</keyword>
<proteinExistence type="predicted"/>
<comment type="caution">
    <text evidence="3">The sequence shown here is derived from an EMBL/GenBank/DDBJ whole genome shotgun (WGS) entry which is preliminary data.</text>
</comment>
<name>A0A098MAG7_9BACL</name>
<accession>A0A098MAG7</accession>
<dbReference type="InterPro" id="IPR019606">
    <property type="entry name" value="GerMN"/>
</dbReference>
<feature type="chain" id="PRO_5038850080" description="GerMN domain-containing protein" evidence="1">
    <location>
        <begin position="21"/>
        <end position="166"/>
    </location>
</feature>
<feature type="domain" description="GerMN" evidence="2">
    <location>
        <begin position="43"/>
        <end position="149"/>
    </location>
</feature>